<dbReference type="AlphaFoldDB" id="A0A369UIV0"/>
<feature type="region of interest" description="Disordered" evidence="1">
    <location>
        <begin position="404"/>
        <end position="438"/>
    </location>
</feature>
<feature type="compositionally biased region" description="Polar residues" evidence="1">
    <location>
        <begin position="34"/>
        <end position="58"/>
    </location>
</feature>
<feature type="compositionally biased region" description="Polar residues" evidence="1">
    <location>
        <begin position="530"/>
        <end position="540"/>
    </location>
</feature>
<organism evidence="3 4">
    <name type="scientific">Dyella tabacisoli</name>
    <dbReference type="NCBI Taxonomy" id="2282381"/>
    <lineage>
        <taxon>Bacteria</taxon>
        <taxon>Pseudomonadati</taxon>
        <taxon>Pseudomonadota</taxon>
        <taxon>Gammaproteobacteria</taxon>
        <taxon>Lysobacterales</taxon>
        <taxon>Rhodanobacteraceae</taxon>
        <taxon>Dyella</taxon>
    </lineage>
</organism>
<feature type="compositionally biased region" description="Basic and acidic residues" evidence="1">
    <location>
        <begin position="1"/>
        <end position="14"/>
    </location>
</feature>
<dbReference type="Gene3D" id="3.10.350.10">
    <property type="entry name" value="LysM domain"/>
    <property type="match status" value="1"/>
</dbReference>
<dbReference type="OrthoDB" id="292792at2"/>
<feature type="region of interest" description="Disordered" evidence="1">
    <location>
        <begin position="1"/>
        <end position="83"/>
    </location>
</feature>
<dbReference type="InterPro" id="IPR025295">
    <property type="entry name" value="eCIS_core_dom"/>
</dbReference>
<dbReference type="CDD" id="cd00118">
    <property type="entry name" value="LysM"/>
    <property type="match status" value="1"/>
</dbReference>
<feature type="compositionally biased region" description="Pro residues" evidence="1">
    <location>
        <begin position="409"/>
        <end position="418"/>
    </location>
</feature>
<feature type="region of interest" description="Disordered" evidence="1">
    <location>
        <begin position="530"/>
        <end position="555"/>
    </location>
</feature>
<dbReference type="InterPro" id="IPR018392">
    <property type="entry name" value="LysM"/>
</dbReference>
<feature type="region of interest" description="Disordered" evidence="1">
    <location>
        <begin position="738"/>
        <end position="788"/>
    </location>
</feature>
<feature type="compositionally biased region" description="Low complexity" evidence="1">
    <location>
        <begin position="419"/>
        <end position="429"/>
    </location>
</feature>
<accession>A0A369UIV0</accession>
<feature type="domain" description="eCIS core" evidence="2">
    <location>
        <begin position="129"/>
        <end position="202"/>
    </location>
</feature>
<evidence type="ECO:0000313" key="3">
    <source>
        <dbReference type="EMBL" id="RDD80672.1"/>
    </source>
</evidence>
<evidence type="ECO:0000259" key="2">
    <source>
        <dbReference type="Pfam" id="PF13699"/>
    </source>
</evidence>
<dbReference type="InterPro" id="IPR036779">
    <property type="entry name" value="LysM_dom_sf"/>
</dbReference>
<name>A0A369UIV0_9GAMM</name>
<dbReference type="Pfam" id="PF13699">
    <property type="entry name" value="eCIS_core"/>
    <property type="match status" value="1"/>
</dbReference>
<feature type="compositionally biased region" description="Basic and acidic residues" evidence="1">
    <location>
        <begin position="766"/>
        <end position="775"/>
    </location>
</feature>
<reference evidence="3 4" key="1">
    <citation type="submission" date="2018-07" db="EMBL/GenBank/DDBJ databases">
        <title>Dyella tabacisoli L4-6T, whole genome shotgun sequence.</title>
        <authorList>
            <person name="Zhou X.-K."/>
            <person name="Li W.-J."/>
            <person name="Duan Y.-Q."/>
        </authorList>
    </citation>
    <scope>NUCLEOTIDE SEQUENCE [LARGE SCALE GENOMIC DNA]</scope>
    <source>
        <strain evidence="3 4">L4-6</strain>
    </source>
</reference>
<gene>
    <name evidence="3" type="ORF">DVJ77_15670</name>
</gene>
<protein>
    <submittedName>
        <fullName evidence="3">DUF4157 domain-containing protein</fullName>
    </submittedName>
</protein>
<dbReference type="EMBL" id="QQAH01000015">
    <property type="protein sequence ID" value="RDD80672.1"/>
    <property type="molecule type" value="Genomic_DNA"/>
</dbReference>
<evidence type="ECO:0000256" key="1">
    <source>
        <dbReference type="SAM" id="MobiDB-lite"/>
    </source>
</evidence>
<proteinExistence type="predicted"/>
<evidence type="ECO:0000313" key="4">
    <source>
        <dbReference type="Proteomes" id="UP000253782"/>
    </source>
</evidence>
<keyword evidence="4" id="KW-1185">Reference proteome</keyword>
<dbReference type="Proteomes" id="UP000253782">
    <property type="component" value="Unassembled WGS sequence"/>
</dbReference>
<comment type="caution">
    <text evidence="3">The sequence shown here is derived from an EMBL/GenBank/DDBJ whole genome shotgun (WGS) entry which is preliminary data.</text>
</comment>
<sequence length="923" mass="96304">MKGEEPVHAPRPAHDQILPSPGCRLRRSEGRSMSMRTFAQKPQAQTEPVSAAHTSSKPTSHEAQARPAAGNTAPPRSPGMAHDFSRIPLFHQACATAAPPTAEHEHELAEPSLATAHSLSFRLPDATGIPRNLRAKMEYALDADFSDVRLHANSTRASHLQAEAFTEGRDIHMAPGYWAPDTSKGQQLLGHELGHVLQQRSGRVSATSQLGGSGLNNDPALEREADAFGRRAINTSGDHAESFVGASTAPLTASGVIQRQGLPASAAVEQVMQALAVVSPVAGVGDYTAAFRILDGLSVNELMTTLAELSSRLQLESLITNAGAARAFNQTRLVTAMQVVRQMPNLSTAQATITASGLPAADQLTMNNFVTASRPAGADQRAIAPGPVAALPDAPTAQQIGYELEPNSRPAPAPPAAPAAPAAPAGGAAPPAPAAAAPPAPVVWDGKAGAPNEAAARATLQSQLFHAFDAYITAFRPQTVAALSQQHVSFNTPAPAPGAAAGAPAGTGVVDIANQARAVLETRYGTSMDAATSSPAQVSKRSARVTTPGPGQNLFDASSEADRSTLVGDANLAHGVPYWLFEHDLPGGTAGAAGSRHFATDILASHHYTPQDDPGNTFRWAVSNAYTAAQTIGHPNNQRMLIDYRMTGWSEEGQRGITLQSGFTPGANPSTSELQQRWQVFKSATHESLHLRTHPAFTDAIQGRGSMQEGFTEMFTVSTLNTDVLPRVRSGSVEPLRRTVEGAQSTPAPDATLITDRVSPSQYAEPRAEAERIRDGGTPPGGPAHSGVGESAVRAAFFEGHVEYLGLAPAGTPLATLPAAGAPVQTRIRPGMAGLDDLASRSGVPRATIERDNAGITDALPATAVLTGCREHWVVAGETRANIAAQNGVTEVALVRANPDIPTDASYAWPTLSAGQKILVPAH</sequence>